<dbReference type="EMBL" id="JAAIUW010000013">
    <property type="protein sequence ID" value="KAF7804007.1"/>
    <property type="molecule type" value="Genomic_DNA"/>
</dbReference>
<feature type="region of interest" description="Disordered" evidence="1">
    <location>
        <begin position="79"/>
        <end position="116"/>
    </location>
</feature>
<organism evidence="3 4">
    <name type="scientific">Senna tora</name>
    <dbReference type="NCBI Taxonomy" id="362788"/>
    <lineage>
        <taxon>Eukaryota</taxon>
        <taxon>Viridiplantae</taxon>
        <taxon>Streptophyta</taxon>
        <taxon>Embryophyta</taxon>
        <taxon>Tracheophyta</taxon>
        <taxon>Spermatophyta</taxon>
        <taxon>Magnoliopsida</taxon>
        <taxon>eudicotyledons</taxon>
        <taxon>Gunneridae</taxon>
        <taxon>Pentapetalae</taxon>
        <taxon>rosids</taxon>
        <taxon>fabids</taxon>
        <taxon>Fabales</taxon>
        <taxon>Fabaceae</taxon>
        <taxon>Caesalpinioideae</taxon>
        <taxon>Cassia clade</taxon>
        <taxon>Senna</taxon>
    </lineage>
</organism>
<dbReference type="AlphaFoldDB" id="A0A834W012"/>
<gene>
    <name evidence="3" type="ORF">G2W53_043118</name>
</gene>
<protein>
    <submittedName>
        <fullName evidence="3">Sigma factor binding protein 2, chloroplastic</fullName>
    </submittedName>
</protein>
<reference evidence="3" key="1">
    <citation type="submission" date="2020-09" db="EMBL/GenBank/DDBJ databases">
        <title>Genome-Enabled Discovery of Anthraquinone Biosynthesis in Senna tora.</title>
        <authorList>
            <person name="Kang S.-H."/>
            <person name="Pandey R.P."/>
            <person name="Lee C.-M."/>
            <person name="Sim J.-S."/>
            <person name="Jeong J.-T."/>
            <person name="Choi B.-S."/>
            <person name="Jung M."/>
            <person name="Ginzburg D."/>
            <person name="Zhao K."/>
            <person name="Won S.Y."/>
            <person name="Oh T.-J."/>
            <person name="Yu Y."/>
            <person name="Kim N.-H."/>
            <person name="Lee O.R."/>
            <person name="Lee T.-H."/>
            <person name="Bashyal P."/>
            <person name="Kim T.-S."/>
            <person name="Lee W.-H."/>
            <person name="Kawkins C."/>
            <person name="Kim C.-K."/>
            <person name="Kim J.S."/>
            <person name="Ahn B.O."/>
            <person name="Rhee S.Y."/>
            <person name="Sohng J.K."/>
        </authorList>
    </citation>
    <scope>NUCLEOTIDE SEQUENCE</scope>
    <source>
        <tissue evidence="3">Leaf</tissue>
    </source>
</reference>
<feature type="compositionally biased region" description="Basic residues" evidence="1">
    <location>
        <begin position="36"/>
        <end position="45"/>
    </location>
</feature>
<name>A0A834W012_9FABA</name>
<dbReference type="PANTHER" id="PTHR33624">
    <property type="entry name" value="SIGMA FACTOR BINDING PROTEIN 1, CHLOROPLASTIC"/>
    <property type="match status" value="1"/>
</dbReference>
<proteinExistence type="predicted"/>
<dbReference type="PANTHER" id="PTHR33624:SF17">
    <property type="entry name" value="OS07G0687400 PROTEIN"/>
    <property type="match status" value="1"/>
</dbReference>
<feature type="compositionally biased region" description="Basic and acidic residues" evidence="1">
    <location>
        <begin position="84"/>
        <end position="99"/>
    </location>
</feature>
<dbReference type="InterPro" id="IPR039335">
    <property type="entry name" value="SIB1/2"/>
</dbReference>
<evidence type="ECO:0000313" key="4">
    <source>
        <dbReference type="Proteomes" id="UP000634136"/>
    </source>
</evidence>
<sequence>MVSIELLEHYSTTSVKKLMVFGTPRRMESSVQQRTGTKRSKSKKKPIKVVYISNPMKVKASASEFRALVQELTGQDAELPPDLSRFHLDHDGGGHHTTDSDNSSAVTKSDDSTGSHNAVAMGPGVEEEGNYELGKVGNIAFDDDVFTPELMDNISSFFPPPTIFYESAQLDDLLIRRLDARTSL</sequence>
<comment type="caution">
    <text evidence="3">The sequence shown here is derived from an EMBL/GenBank/DDBJ whole genome shotgun (WGS) entry which is preliminary data.</text>
</comment>
<dbReference type="InterPro" id="IPR008889">
    <property type="entry name" value="VQ"/>
</dbReference>
<keyword evidence="4" id="KW-1185">Reference proteome</keyword>
<accession>A0A834W012</accession>
<dbReference type="Proteomes" id="UP000634136">
    <property type="component" value="Unassembled WGS sequence"/>
</dbReference>
<feature type="domain" description="VQ" evidence="2">
    <location>
        <begin position="52"/>
        <end position="77"/>
    </location>
</feature>
<dbReference type="Pfam" id="PF05678">
    <property type="entry name" value="VQ"/>
    <property type="match status" value="1"/>
</dbReference>
<feature type="region of interest" description="Disordered" evidence="1">
    <location>
        <begin position="26"/>
        <end position="45"/>
    </location>
</feature>
<dbReference type="OrthoDB" id="665788at2759"/>
<evidence type="ECO:0000313" key="3">
    <source>
        <dbReference type="EMBL" id="KAF7804007.1"/>
    </source>
</evidence>
<evidence type="ECO:0000259" key="2">
    <source>
        <dbReference type="Pfam" id="PF05678"/>
    </source>
</evidence>
<evidence type="ECO:0000256" key="1">
    <source>
        <dbReference type="SAM" id="MobiDB-lite"/>
    </source>
</evidence>